<dbReference type="Gene3D" id="1.10.287.950">
    <property type="entry name" value="Methyl-accepting chemotaxis protein"/>
    <property type="match status" value="1"/>
</dbReference>
<dbReference type="RefSeq" id="WP_236861547.1">
    <property type="nucleotide sequence ID" value="NZ_LNQR01000036.1"/>
</dbReference>
<dbReference type="SMART" id="SM00283">
    <property type="entry name" value="MA"/>
    <property type="match status" value="1"/>
</dbReference>
<dbReference type="PROSITE" id="PS50885">
    <property type="entry name" value="HAMP"/>
    <property type="match status" value="1"/>
</dbReference>
<keyword evidence="2" id="KW-1003">Cell membrane</keyword>
<evidence type="ECO:0000256" key="12">
    <source>
        <dbReference type="SAM" id="Coils"/>
    </source>
</evidence>
<keyword evidence="3" id="KW-0488">Methylation</keyword>
<evidence type="ECO:0000256" key="13">
    <source>
        <dbReference type="SAM" id="MobiDB-lite"/>
    </source>
</evidence>
<comment type="subcellular location">
    <subcellularLocation>
        <location evidence="1">Cell inner membrane</location>
        <topology evidence="1">Multi-pass membrane protein</topology>
    </subcellularLocation>
</comment>
<feature type="domain" description="HAMP" evidence="16">
    <location>
        <begin position="222"/>
        <end position="274"/>
    </location>
</feature>
<keyword evidence="12" id="KW-0175">Coiled coil</keyword>
<feature type="compositionally biased region" description="Polar residues" evidence="13">
    <location>
        <begin position="309"/>
        <end position="331"/>
    </location>
</feature>
<dbReference type="CDD" id="cd06225">
    <property type="entry name" value="HAMP"/>
    <property type="match status" value="1"/>
</dbReference>
<gene>
    <name evidence="17" type="ORF">ASN18_1139</name>
</gene>
<evidence type="ECO:0000313" key="17">
    <source>
        <dbReference type="EMBL" id="KWT90133.1"/>
    </source>
</evidence>
<evidence type="ECO:0000256" key="2">
    <source>
        <dbReference type="ARBA" id="ARBA00022475"/>
    </source>
</evidence>
<feature type="coiled-coil region" evidence="12">
    <location>
        <begin position="465"/>
        <end position="503"/>
    </location>
</feature>
<proteinExistence type="inferred from homology"/>
<evidence type="ECO:0000259" key="16">
    <source>
        <dbReference type="PROSITE" id="PS50885"/>
    </source>
</evidence>
<feature type="transmembrane region" description="Helical" evidence="14">
    <location>
        <begin position="201"/>
        <end position="221"/>
    </location>
</feature>
<dbReference type="InterPro" id="IPR051310">
    <property type="entry name" value="MCP_chemotaxis"/>
</dbReference>
<dbReference type="Pfam" id="PF00015">
    <property type="entry name" value="MCPsignal"/>
    <property type="match status" value="1"/>
</dbReference>
<evidence type="ECO:0000256" key="4">
    <source>
        <dbReference type="ARBA" id="ARBA00022500"/>
    </source>
</evidence>
<keyword evidence="5" id="KW-0997">Cell inner membrane</keyword>
<evidence type="ECO:0000256" key="11">
    <source>
        <dbReference type="PROSITE-ProRule" id="PRU00284"/>
    </source>
</evidence>
<evidence type="ECO:0000256" key="7">
    <source>
        <dbReference type="ARBA" id="ARBA00022989"/>
    </source>
</evidence>
<keyword evidence="7 14" id="KW-1133">Transmembrane helix</keyword>
<evidence type="ECO:0000256" key="9">
    <source>
        <dbReference type="ARBA" id="ARBA00023224"/>
    </source>
</evidence>
<evidence type="ECO:0000256" key="5">
    <source>
        <dbReference type="ARBA" id="ARBA00022519"/>
    </source>
</evidence>
<evidence type="ECO:0000259" key="15">
    <source>
        <dbReference type="PROSITE" id="PS50111"/>
    </source>
</evidence>
<evidence type="ECO:0000313" key="18">
    <source>
        <dbReference type="Proteomes" id="UP000060487"/>
    </source>
</evidence>
<dbReference type="Pfam" id="PF02203">
    <property type="entry name" value="TarH"/>
    <property type="match status" value="1"/>
</dbReference>
<evidence type="ECO:0000256" key="10">
    <source>
        <dbReference type="ARBA" id="ARBA00029447"/>
    </source>
</evidence>
<dbReference type="InterPro" id="IPR004090">
    <property type="entry name" value="Chemotax_Me-accpt_rcpt"/>
</dbReference>
<evidence type="ECO:0000256" key="1">
    <source>
        <dbReference type="ARBA" id="ARBA00004429"/>
    </source>
</evidence>
<dbReference type="InterPro" id="IPR003660">
    <property type="entry name" value="HAMP_dom"/>
</dbReference>
<sequence length="540" mass="58539">MFKNVKISVRLFSLVGFMAVIVVLLGVFGLSSSASINKNFNTLYADRMVPVGDLAVINDKMRENIQQLLLASFHDPILEVSKVHNSDHPITKHTDKIEANLGEITKLWTSYMATYLTPEEKTLADKFADDREKFVSEGLKQGIIYLKKGEFNDANLFTVKKILPLYAKAKGSFDELIALQFKIAVELDATNTQTVSRIKNLSIVTIIVCLTLSILFAWWIINNVTRSIKEGLKVAGSLADGDLNVDINITSNDETGQLLNAMKNMVDKLKEVIGNVRTTASSVALSSNELSANAQRISEGATEQAASVEETSSSMHQMSSNIQQNTENAVQTEKLASKASSDTAVSGKSVTDSVSAMKEIASKISIIEEIARQTNLLALNAAIEAARAGEHGKGFAVVASEVRKLAERSQKAAGEITQLSATSVNIAETAGDMLSKLVPDIRKTSELIQEIAAASNEQNTGAQQINKALQQLDQVIQQNASSAEELASTSEELNSLAEELQSAISFFRIGEMTTPIRTAAARKPKIIKQITHAKPLVKQG</sequence>
<dbReference type="PROSITE" id="PS50111">
    <property type="entry name" value="CHEMOTAXIS_TRANSDUC_2"/>
    <property type="match status" value="1"/>
</dbReference>
<keyword evidence="6 14" id="KW-0812">Transmembrane</keyword>
<feature type="domain" description="Methyl-accepting transducer" evidence="15">
    <location>
        <begin position="279"/>
        <end position="494"/>
    </location>
</feature>
<dbReference type="CDD" id="cd11386">
    <property type="entry name" value="MCP_signal"/>
    <property type="match status" value="1"/>
</dbReference>
<reference evidence="17 18" key="1">
    <citation type="submission" date="2015-11" db="EMBL/GenBank/DDBJ databases">
        <authorList>
            <person name="Lin W."/>
        </authorList>
    </citation>
    <scope>NUCLEOTIDE SEQUENCE [LARGE SCALE GENOMIC DNA]</scope>
    <source>
        <strain evidence="17 18">HCH-1</strain>
    </source>
</reference>
<keyword evidence="4" id="KW-0145">Chemotaxis</keyword>
<feature type="transmembrane region" description="Helical" evidence="14">
    <location>
        <begin position="12"/>
        <end position="30"/>
    </location>
</feature>
<keyword evidence="9 11" id="KW-0807">Transducer</keyword>
<dbReference type="PANTHER" id="PTHR43531">
    <property type="entry name" value="PROTEIN ICFG"/>
    <property type="match status" value="1"/>
</dbReference>
<dbReference type="PRINTS" id="PR00260">
    <property type="entry name" value="CHEMTRNSDUCR"/>
</dbReference>
<dbReference type="SUPFAM" id="SSF58104">
    <property type="entry name" value="Methyl-accepting chemotaxis protein (MCP) signaling domain"/>
    <property type="match status" value="1"/>
</dbReference>
<evidence type="ECO:0000256" key="6">
    <source>
        <dbReference type="ARBA" id="ARBA00022692"/>
    </source>
</evidence>
<evidence type="ECO:0000256" key="8">
    <source>
        <dbReference type="ARBA" id="ARBA00023136"/>
    </source>
</evidence>
<protein>
    <submittedName>
        <fullName evidence="17">Methyl-accepting chemotaxis sensory transducer</fullName>
    </submittedName>
</protein>
<evidence type="ECO:0000256" key="3">
    <source>
        <dbReference type="ARBA" id="ARBA00022481"/>
    </source>
</evidence>
<keyword evidence="18" id="KW-1185">Reference proteome</keyword>
<name>A0ABR5SGJ6_9BACT</name>
<evidence type="ECO:0000256" key="14">
    <source>
        <dbReference type="SAM" id="Phobius"/>
    </source>
</evidence>
<comment type="caution">
    <text evidence="17">The sequence shown here is derived from an EMBL/GenBank/DDBJ whole genome shotgun (WGS) entry which is preliminary data.</text>
</comment>
<dbReference type="PANTHER" id="PTHR43531:SF11">
    <property type="entry name" value="METHYL-ACCEPTING CHEMOTAXIS PROTEIN 3"/>
    <property type="match status" value="1"/>
</dbReference>
<feature type="region of interest" description="Disordered" evidence="13">
    <location>
        <begin position="296"/>
        <end position="344"/>
    </location>
</feature>
<dbReference type="InterPro" id="IPR003122">
    <property type="entry name" value="Tar_rcpt_lig-bd"/>
</dbReference>
<dbReference type="Pfam" id="PF00672">
    <property type="entry name" value="HAMP"/>
    <property type="match status" value="1"/>
</dbReference>
<dbReference type="Proteomes" id="UP000060487">
    <property type="component" value="Unassembled WGS sequence"/>
</dbReference>
<dbReference type="InterPro" id="IPR004089">
    <property type="entry name" value="MCPsignal_dom"/>
</dbReference>
<keyword evidence="8 14" id="KW-0472">Membrane</keyword>
<accession>A0ABR5SGJ6</accession>
<organism evidence="17 18">
    <name type="scientific">Candidatus Magnetominusculus xianensis</name>
    <dbReference type="NCBI Taxonomy" id="1748249"/>
    <lineage>
        <taxon>Bacteria</taxon>
        <taxon>Pseudomonadati</taxon>
        <taxon>Nitrospirota</taxon>
        <taxon>Nitrospiria</taxon>
        <taxon>Nitrospirales</taxon>
        <taxon>Nitrospiraceae</taxon>
        <taxon>Candidatus Magnetominusculus</taxon>
    </lineage>
</organism>
<comment type="similarity">
    <text evidence="10">Belongs to the methyl-accepting chemotaxis (MCP) protein family.</text>
</comment>
<dbReference type="SMART" id="SM00304">
    <property type="entry name" value="HAMP"/>
    <property type="match status" value="2"/>
</dbReference>
<dbReference type="EMBL" id="LNQR01000036">
    <property type="protein sequence ID" value="KWT90133.1"/>
    <property type="molecule type" value="Genomic_DNA"/>
</dbReference>